<evidence type="ECO:0000313" key="3">
    <source>
        <dbReference type="Proteomes" id="UP000181980"/>
    </source>
</evidence>
<name>A0A1H5M812_9ACTN</name>
<dbReference type="Proteomes" id="UP000181980">
    <property type="component" value="Unassembled WGS sequence"/>
</dbReference>
<keyword evidence="3" id="KW-1185">Reference proteome</keyword>
<dbReference type="Gene3D" id="2.30.40.10">
    <property type="entry name" value="Urease, subunit C, domain 1"/>
    <property type="match status" value="1"/>
</dbReference>
<dbReference type="InterPro" id="IPR011059">
    <property type="entry name" value="Metal-dep_hydrolase_composite"/>
</dbReference>
<dbReference type="STRING" id="561176.SAMN04488561_2984"/>
<reference evidence="3" key="1">
    <citation type="submission" date="2016-10" db="EMBL/GenBank/DDBJ databases">
        <authorList>
            <person name="Varghese N."/>
            <person name="Submissions S."/>
        </authorList>
    </citation>
    <scope>NUCLEOTIDE SEQUENCE [LARGE SCALE GENOMIC DNA]</scope>
    <source>
        <strain evidence="3">DSM 45237</strain>
    </source>
</reference>
<dbReference type="GO" id="GO:0016810">
    <property type="term" value="F:hydrolase activity, acting on carbon-nitrogen (but not peptide) bonds"/>
    <property type="evidence" value="ECO:0007669"/>
    <property type="project" value="InterPro"/>
</dbReference>
<gene>
    <name evidence="2" type="ORF">SAMN04488561_2984</name>
</gene>
<dbReference type="CDD" id="cd01300">
    <property type="entry name" value="YtcJ_like"/>
    <property type="match status" value="1"/>
</dbReference>
<dbReference type="InterPro" id="IPR006311">
    <property type="entry name" value="TAT_signal"/>
</dbReference>
<dbReference type="InterPro" id="IPR033932">
    <property type="entry name" value="YtcJ-like"/>
</dbReference>
<proteinExistence type="predicted"/>
<accession>A0A1H5M812</accession>
<dbReference type="EMBL" id="FNUC01000003">
    <property type="protein sequence ID" value="SEE85253.1"/>
    <property type="molecule type" value="Genomic_DNA"/>
</dbReference>
<dbReference type="RefSeq" id="WP_083288718.1">
    <property type="nucleotide sequence ID" value="NZ_FNUC01000003.1"/>
</dbReference>
<dbReference type="PANTHER" id="PTHR22642:SF2">
    <property type="entry name" value="PROTEIN LONG AFTER FAR-RED 3"/>
    <property type="match status" value="1"/>
</dbReference>
<dbReference type="InterPro" id="IPR013108">
    <property type="entry name" value="Amidohydro_3"/>
</dbReference>
<evidence type="ECO:0000259" key="1">
    <source>
        <dbReference type="Pfam" id="PF07969"/>
    </source>
</evidence>
<protein>
    <recommendedName>
        <fullName evidence="1">Amidohydrolase 3 domain-containing protein</fullName>
    </recommendedName>
</protein>
<dbReference type="AlphaFoldDB" id="A0A1H5M812"/>
<evidence type="ECO:0000313" key="2">
    <source>
        <dbReference type="EMBL" id="SEE85253.1"/>
    </source>
</evidence>
<dbReference type="PANTHER" id="PTHR22642">
    <property type="entry name" value="IMIDAZOLONEPROPIONASE"/>
    <property type="match status" value="1"/>
</dbReference>
<dbReference type="OrthoDB" id="3173428at2"/>
<dbReference type="Pfam" id="PF07969">
    <property type="entry name" value="Amidohydro_3"/>
    <property type="match status" value="1"/>
</dbReference>
<dbReference type="Gene3D" id="3.20.20.140">
    <property type="entry name" value="Metal-dependent hydrolases"/>
    <property type="match status" value="1"/>
</dbReference>
<dbReference type="SUPFAM" id="SSF51556">
    <property type="entry name" value="Metallo-dependent hydrolases"/>
    <property type="match status" value="1"/>
</dbReference>
<dbReference type="SUPFAM" id="SSF51338">
    <property type="entry name" value="Composite domain of metallo-dependent hydrolases"/>
    <property type="match status" value="1"/>
</dbReference>
<sequence length="570" mass="61166">MAHPTSGLTRGHLTRRGLLTASAAALLAAGCDGSGRRAADRVITGGPVYTLDRRRPWAQAVAISGDRIQAVGDRASLEPLIGPGTELVDAAGGLVLPGFHDVHCHPIEGRSGGGCLLDYDADAAQLVRQVRGCTHGGPPGWVVGAGFDVTRLTEGPRPPYELLDDAVPDRPALMFDSNGHAAWLNTRALDVLGIGPGTPEVTGGVTLRDAAGRPTGLLLDNAMLVHSTRLAELLPQDEYPLLLQSQDALAAAGITSVADARVFWRDPHDQLTLWRRAEREGRLKARTTLGLWAHPELPDDEQLAELRRLYRREPAGPLSVAEVKICVDGITSNLTAALLDPYLVGTPVPGDRGLNYFDAARTARYVTELERDGFSVHLHAIGDRGVREALDAIEHARRRNGDLGARHRITHIEYPDPADLERFARLGVVADFQTSAPGIDDPEYRRGDEPVLGAERAARLQPIRALMEGGATVTLSSDFDVGDLSPLANIATSLRIGPHAVPGLERAICAYTLDAAYALRQERLTGSIEAGKLADLVVLDRDILDRPVEELAEATVRRTILGGRDVYVAP</sequence>
<dbReference type="Gene3D" id="3.10.310.70">
    <property type="match status" value="1"/>
</dbReference>
<organism evidence="2 3">
    <name type="scientific">Jiangella alba</name>
    <dbReference type="NCBI Taxonomy" id="561176"/>
    <lineage>
        <taxon>Bacteria</taxon>
        <taxon>Bacillati</taxon>
        <taxon>Actinomycetota</taxon>
        <taxon>Actinomycetes</taxon>
        <taxon>Jiangellales</taxon>
        <taxon>Jiangellaceae</taxon>
        <taxon>Jiangella</taxon>
    </lineage>
</organism>
<dbReference type="InterPro" id="IPR032466">
    <property type="entry name" value="Metal_Hydrolase"/>
</dbReference>
<dbReference type="PROSITE" id="PS51318">
    <property type="entry name" value="TAT"/>
    <property type="match status" value="1"/>
</dbReference>
<feature type="domain" description="Amidohydrolase 3" evidence="1">
    <location>
        <begin position="86"/>
        <end position="567"/>
    </location>
</feature>